<protein>
    <submittedName>
        <fullName evidence="1">Uncharacterized protein</fullName>
    </submittedName>
</protein>
<keyword evidence="2" id="KW-1185">Reference proteome</keyword>
<evidence type="ECO:0000313" key="1">
    <source>
        <dbReference type="EMBL" id="MCI74242.1"/>
    </source>
</evidence>
<reference evidence="1 2" key="1">
    <citation type="journal article" date="2018" name="Front. Plant Sci.">
        <title>Red Clover (Trifolium pratense) and Zigzag Clover (T. medium) - A Picture of Genomic Similarities and Differences.</title>
        <authorList>
            <person name="Dluhosova J."/>
            <person name="Istvanek J."/>
            <person name="Nedelnik J."/>
            <person name="Repkova J."/>
        </authorList>
    </citation>
    <scope>NUCLEOTIDE SEQUENCE [LARGE SCALE GENOMIC DNA]</scope>
    <source>
        <strain evidence="2">cv. 10/8</strain>
        <tissue evidence="1">Leaf</tissue>
    </source>
</reference>
<accession>A0A392UL91</accession>
<feature type="non-terminal residue" evidence="1">
    <location>
        <position position="17"/>
    </location>
</feature>
<evidence type="ECO:0000313" key="2">
    <source>
        <dbReference type="Proteomes" id="UP000265520"/>
    </source>
</evidence>
<organism evidence="1 2">
    <name type="scientific">Trifolium medium</name>
    <dbReference type="NCBI Taxonomy" id="97028"/>
    <lineage>
        <taxon>Eukaryota</taxon>
        <taxon>Viridiplantae</taxon>
        <taxon>Streptophyta</taxon>
        <taxon>Embryophyta</taxon>
        <taxon>Tracheophyta</taxon>
        <taxon>Spermatophyta</taxon>
        <taxon>Magnoliopsida</taxon>
        <taxon>eudicotyledons</taxon>
        <taxon>Gunneridae</taxon>
        <taxon>Pentapetalae</taxon>
        <taxon>rosids</taxon>
        <taxon>fabids</taxon>
        <taxon>Fabales</taxon>
        <taxon>Fabaceae</taxon>
        <taxon>Papilionoideae</taxon>
        <taxon>50 kb inversion clade</taxon>
        <taxon>NPAAA clade</taxon>
        <taxon>Hologalegina</taxon>
        <taxon>IRL clade</taxon>
        <taxon>Trifolieae</taxon>
        <taxon>Trifolium</taxon>
    </lineage>
</organism>
<name>A0A392UL91_9FABA</name>
<proteinExistence type="predicted"/>
<dbReference type="AlphaFoldDB" id="A0A392UL91"/>
<comment type="caution">
    <text evidence="1">The sequence shown here is derived from an EMBL/GenBank/DDBJ whole genome shotgun (WGS) entry which is preliminary data.</text>
</comment>
<dbReference type="Proteomes" id="UP000265520">
    <property type="component" value="Unassembled WGS sequence"/>
</dbReference>
<dbReference type="EMBL" id="LXQA010856454">
    <property type="protein sequence ID" value="MCI74242.1"/>
    <property type="molecule type" value="Genomic_DNA"/>
</dbReference>
<sequence>MKGGKGEASYANNSQAQ</sequence>